<dbReference type="GO" id="GO:0042981">
    <property type="term" value="P:regulation of apoptotic process"/>
    <property type="evidence" value="ECO:0007669"/>
    <property type="project" value="InterPro"/>
</dbReference>
<dbReference type="InterPro" id="IPR002475">
    <property type="entry name" value="Bcl2-like"/>
</dbReference>
<dbReference type="InterPro" id="IPR036834">
    <property type="entry name" value="Bcl-2-like_sf"/>
</dbReference>
<evidence type="ECO:0000256" key="3">
    <source>
        <dbReference type="ARBA" id="ARBA00022703"/>
    </source>
</evidence>
<gene>
    <name evidence="9" type="ORF">PENTCL1PPCAC_11207</name>
</gene>
<feature type="short sequence motif" description="BH4" evidence="5">
    <location>
        <begin position="16"/>
        <end position="35"/>
    </location>
</feature>
<dbReference type="InterPro" id="IPR046371">
    <property type="entry name" value="Bcl-2_BH1-3"/>
</dbReference>
<dbReference type="PROSITE" id="PS50063">
    <property type="entry name" value="BH4_2"/>
    <property type="match status" value="1"/>
</dbReference>
<dbReference type="SUPFAM" id="SSF56854">
    <property type="entry name" value="Bcl-2 inhibitors of programmed cell death"/>
    <property type="match status" value="1"/>
</dbReference>
<sequence>MAVQYEHDWEDPRLSVEGFVTDYIVWRLAKDGLEWREAPDVPEDADREHEAMRTMGEIFEKRNGKELLELSEDLESDTLHFARYCEVVEQFGKNDTDIPSEMTYGRMVGLIAFAGLVCVEKAKEDKRRDMGLIALYTSRFIDKNIRLTWIDSMRSWAKFMDMAVQVVARHSRSSLQSRIAPRSTVDSVPVPVSHPTPSSSSSSSSRRSSLLFVAGAAASIVGVCVVGRMLIRSH</sequence>
<proteinExistence type="inferred from homology"/>
<dbReference type="Proteomes" id="UP001432027">
    <property type="component" value="Unassembled WGS sequence"/>
</dbReference>
<comment type="similarity">
    <text evidence="2">Belongs to the Bcl-2 family.</text>
</comment>
<feature type="transmembrane region" description="Helical" evidence="7">
    <location>
        <begin position="210"/>
        <end position="231"/>
    </location>
</feature>
<comment type="caution">
    <text evidence="9">The sequence shown here is derived from an EMBL/GenBank/DDBJ whole genome shotgun (WGS) entry which is preliminary data.</text>
</comment>
<dbReference type="PANTHER" id="PTHR11256">
    <property type="entry name" value="BCL-2 RELATED"/>
    <property type="match status" value="1"/>
</dbReference>
<organism evidence="9 10">
    <name type="scientific">Pristionchus entomophagus</name>
    <dbReference type="NCBI Taxonomy" id="358040"/>
    <lineage>
        <taxon>Eukaryota</taxon>
        <taxon>Metazoa</taxon>
        <taxon>Ecdysozoa</taxon>
        <taxon>Nematoda</taxon>
        <taxon>Chromadorea</taxon>
        <taxon>Rhabditida</taxon>
        <taxon>Rhabditina</taxon>
        <taxon>Diplogasteromorpha</taxon>
        <taxon>Diplogasteroidea</taxon>
        <taxon>Neodiplogasteridae</taxon>
        <taxon>Pristionchus</taxon>
    </lineage>
</organism>
<reference evidence="9" key="1">
    <citation type="submission" date="2023-10" db="EMBL/GenBank/DDBJ databases">
        <title>Genome assembly of Pristionchus species.</title>
        <authorList>
            <person name="Yoshida K."/>
            <person name="Sommer R.J."/>
        </authorList>
    </citation>
    <scope>NUCLEOTIDE SEQUENCE</scope>
    <source>
        <strain evidence="9">RS0144</strain>
    </source>
</reference>
<keyword evidence="3 5" id="KW-0053">Apoptosis</keyword>
<dbReference type="PANTHER" id="PTHR11256:SF50">
    <property type="entry name" value="APOPTOSIS REGULATOR CED-9"/>
    <property type="match status" value="1"/>
</dbReference>
<dbReference type="GO" id="GO:0008630">
    <property type="term" value="P:intrinsic apoptotic signaling pathway in response to DNA damage"/>
    <property type="evidence" value="ECO:0007669"/>
    <property type="project" value="TreeGrafter"/>
</dbReference>
<evidence type="ECO:0000256" key="1">
    <source>
        <dbReference type="ARBA" id="ARBA00004370"/>
    </source>
</evidence>
<dbReference type="SMART" id="SM00337">
    <property type="entry name" value="BCL"/>
    <property type="match status" value="1"/>
</dbReference>
<dbReference type="InterPro" id="IPR026298">
    <property type="entry name" value="Bcl-2_fam"/>
</dbReference>
<evidence type="ECO:0000256" key="6">
    <source>
        <dbReference type="SAM" id="MobiDB-lite"/>
    </source>
</evidence>
<dbReference type="EMBL" id="BTSX01000003">
    <property type="protein sequence ID" value="GMS89032.1"/>
    <property type="molecule type" value="Genomic_DNA"/>
</dbReference>
<accession>A0AAV5T218</accession>
<comment type="subcellular location">
    <subcellularLocation>
        <location evidence="1">Membrane</location>
    </subcellularLocation>
</comment>
<keyword evidence="7" id="KW-0812">Transmembrane</keyword>
<evidence type="ECO:0000256" key="4">
    <source>
        <dbReference type="ARBA" id="ARBA00023136"/>
    </source>
</evidence>
<keyword evidence="4 7" id="KW-0472">Membrane</keyword>
<evidence type="ECO:0000259" key="8">
    <source>
        <dbReference type="PROSITE" id="PS50063"/>
    </source>
</evidence>
<evidence type="ECO:0000313" key="10">
    <source>
        <dbReference type="Proteomes" id="UP001432027"/>
    </source>
</evidence>
<protein>
    <recommendedName>
        <fullName evidence="8">Apoptosis regulator Bcl-2 family BH4 domain-containing protein</fullName>
    </recommendedName>
</protein>
<dbReference type="InterPro" id="IPR003093">
    <property type="entry name" value="Bcl2_BH4"/>
</dbReference>
<dbReference type="AlphaFoldDB" id="A0AAV5T218"/>
<keyword evidence="7" id="KW-1133">Transmembrane helix</keyword>
<keyword evidence="10" id="KW-1185">Reference proteome</keyword>
<evidence type="ECO:0000256" key="5">
    <source>
        <dbReference type="PROSITE-ProRule" id="PRU00025"/>
    </source>
</evidence>
<evidence type="ECO:0000313" key="9">
    <source>
        <dbReference type="EMBL" id="GMS89032.1"/>
    </source>
</evidence>
<dbReference type="GO" id="GO:0001836">
    <property type="term" value="P:release of cytochrome c from mitochondria"/>
    <property type="evidence" value="ECO:0007669"/>
    <property type="project" value="TreeGrafter"/>
</dbReference>
<feature type="region of interest" description="Disordered" evidence="6">
    <location>
        <begin position="178"/>
        <end position="205"/>
    </location>
</feature>
<evidence type="ECO:0000256" key="7">
    <source>
        <dbReference type="SAM" id="Phobius"/>
    </source>
</evidence>
<dbReference type="GO" id="GO:0051400">
    <property type="term" value="F:BH domain binding"/>
    <property type="evidence" value="ECO:0007669"/>
    <property type="project" value="TreeGrafter"/>
</dbReference>
<feature type="compositionally biased region" description="Low complexity" evidence="6">
    <location>
        <begin position="181"/>
        <end position="205"/>
    </location>
</feature>
<dbReference type="Gene3D" id="1.10.437.10">
    <property type="entry name" value="Blc2-like"/>
    <property type="match status" value="1"/>
</dbReference>
<evidence type="ECO:0000256" key="2">
    <source>
        <dbReference type="ARBA" id="ARBA00009458"/>
    </source>
</evidence>
<dbReference type="Pfam" id="PF00452">
    <property type="entry name" value="Bcl-2"/>
    <property type="match status" value="1"/>
</dbReference>
<dbReference type="PROSITE" id="PS50062">
    <property type="entry name" value="BCL2_FAMILY"/>
    <property type="match status" value="1"/>
</dbReference>
<feature type="domain" description="Apoptosis regulator Bcl-2 family BH4" evidence="8">
    <location>
        <begin position="16"/>
        <end position="35"/>
    </location>
</feature>
<dbReference type="GO" id="GO:0097192">
    <property type="term" value="P:extrinsic apoptotic signaling pathway in absence of ligand"/>
    <property type="evidence" value="ECO:0007669"/>
    <property type="project" value="TreeGrafter"/>
</dbReference>
<name>A0AAV5T218_9BILA</name>
<dbReference type="GO" id="GO:0005741">
    <property type="term" value="C:mitochondrial outer membrane"/>
    <property type="evidence" value="ECO:0007669"/>
    <property type="project" value="TreeGrafter"/>
</dbReference>